<dbReference type="RefSeq" id="WP_045850534.1">
    <property type="nucleotide sequence ID" value="NZ_FTLX01000004.1"/>
</dbReference>
<dbReference type="EMBL" id="MWSK01000004">
    <property type="protein sequence ID" value="OXS77934.1"/>
    <property type="molecule type" value="Genomic_DNA"/>
</dbReference>
<accession>A0A1N6WHN1</accession>
<dbReference type="Proteomes" id="UP000186385">
    <property type="component" value="Unassembled WGS sequence"/>
</dbReference>
<dbReference type="EMBL" id="FTLX01000004">
    <property type="protein sequence ID" value="SIQ89476.1"/>
    <property type="molecule type" value="Genomic_DNA"/>
</dbReference>
<evidence type="ECO:0008006" key="5">
    <source>
        <dbReference type="Google" id="ProtNLM"/>
    </source>
</evidence>
<evidence type="ECO:0000313" key="4">
    <source>
        <dbReference type="Proteomes" id="UP000215545"/>
    </source>
</evidence>
<dbReference type="STRING" id="1017273.SAMN05443094_104167"/>
<dbReference type="Proteomes" id="UP000215545">
    <property type="component" value="Unassembled WGS sequence"/>
</dbReference>
<dbReference type="OrthoDB" id="2427704at2"/>
<protein>
    <recommendedName>
        <fullName evidence="5">IDEAL domain-containing protein</fullName>
    </recommendedName>
</protein>
<evidence type="ECO:0000313" key="3">
    <source>
        <dbReference type="Proteomes" id="UP000186385"/>
    </source>
</evidence>
<keyword evidence="4" id="KW-1185">Reference proteome</keyword>
<evidence type="ECO:0000313" key="2">
    <source>
        <dbReference type="EMBL" id="SIQ89476.1"/>
    </source>
</evidence>
<dbReference type="AlphaFoldDB" id="A0A1N6WHN1"/>
<reference evidence="1" key="3">
    <citation type="submission" date="2017-03" db="EMBL/GenBank/DDBJ databases">
        <authorList>
            <person name="Dastager S.G."/>
            <person name="Neurgaonkar P.S."/>
            <person name="Dharne M.S."/>
        </authorList>
    </citation>
    <scope>NUCLEOTIDE SEQUENCE</scope>
    <source>
        <strain evidence="1">DSM 25145</strain>
    </source>
</reference>
<reference evidence="4" key="2">
    <citation type="submission" date="2017-03" db="EMBL/GenBank/DDBJ databases">
        <title>Bacillus sp. V-88(T) DSM27956, whole genome shotgun sequencing project.</title>
        <authorList>
            <person name="Dastager S.G."/>
            <person name="Neurgaonkar P.S."/>
            <person name="Dharne M.S."/>
        </authorList>
    </citation>
    <scope>NUCLEOTIDE SEQUENCE [LARGE SCALE GENOMIC DNA]</scope>
    <source>
        <strain evidence="4">DSM 25145</strain>
    </source>
</reference>
<name>A0A1N6WHN1_9BACI</name>
<sequence length="112" mass="12935">MREGDWVLARKSNQYFLAYIDFFSRDCQTVYITRVARTVEGILLRLAHTQAICEIGDVEPLEITLPEEDRACMRDLMVDLALLTKDEAWFTELMQAGEQYAATDDFRSGAYQ</sequence>
<proteinExistence type="predicted"/>
<reference evidence="2 3" key="1">
    <citation type="submission" date="2017-01" db="EMBL/GenBank/DDBJ databases">
        <authorList>
            <person name="Mah S.A."/>
            <person name="Swanson W.J."/>
            <person name="Moy G.W."/>
            <person name="Vacquier V.D."/>
        </authorList>
    </citation>
    <scope>NUCLEOTIDE SEQUENCE [LARGE SCALE GENOMIC DNA]</scope>
    <source>
        <strain evidence="2 3">NIO-1016</strain>
    </source>
</reference>
<evidence type="ECO:0000313" key="1">
    <source>
        <dbReference type="EMBL" id="OXS77934.1"/>
    </source>
</evidence>
<gene>
    <name evidence="1" type="ORF">B1B05_10030</name>
    <name evidence="2" type="ORF">SAMN05443094_104167</name>
</gene>
<organism evidence="2 3">
    <name type="scientific">Domibacillus enclensis</name>
    <dbReference type="NCBI Taxonomy" id="1017273"/>
    <lineage>
        <taxon>Bacteria</taxon>
        <taxon>Bacillati</taxon>
        <taxon>Bacillota</taxon>
        <taxon>Bacilli</taxon>
        <taxon>Bacillales</taxon>
        <taxon>Bacillaceae</taxon>
        <taxon>Domibacillus</taxon>
    </lineage>
</organism>